<evidence type="ECO:0000256" key="9">
    <source>
        <dbReference type="SAM" id="Coils"/>
    </source>
</evidence>
<evidence type="ECO:0000313" key="11">
    <source>
        <dbReference type="EMBL" id="KAK7110661.1"/>
    </source>
</evidence>
<dbReference type="GO" id="GO:0051666">
    <property type="term" value="P:actin cortical patch localization"/>
    <property type="evidence" value="ECO:0007669"/>
    <property type="project" value="InterPro"/>
</dbReference>
<dbReference type="GO" id="GO:0005737">
    <property type="term" value="C:cytoplasm"/>
    <property type="evidence" value="ECO:0007669"/>
    <property type="project" value="InterPro"/>
</dbReference>
<keyword evidence="6" id="KW-0206">Cytoskeleton</keyword>
<feature type="coiled-coil region" evidence="9">
    <location>
        <begin position="91"/>
        <end position="150"/>
    </location>
</feature>
<dbReference type="InterPro" id="IPR046982">
    <property type="entry name" value="BIN3/RVS161-like"/>
</dbReference>
<feature type="domain" description="BAR" evidence="10">
    <location>
        <begin position="11"/>
        <end position="234"/>
    </location>
</feature>
<dbReference type="GO" id="GO:0006897">
    <property type="term" value="P:endocytosis"/>
    <property type="evidence" value="ECO:0007669"/>
    <property type="project" value="InterPro"/>
</dbReference>
<keyword evidence="7" id="KW-0131">Cell cycle</keyword>
<dbReference type="SMART" id="SM00721">
    <property type="entry name" value="BAR"/>
    <property type="match status" value="1"/>
</dbReference>
<sequence>MSWNPFSRLGSGTKKPVISRTVEREFEKEVKKLEELDEVTKRLYKDGKRLVEANSALTKTERRLTQELLGTVLCQSEQDLRWQLEEWDHSLSALETQMQEVNGVLQKAVIEPIKKLNTIFPNVQAAVKRREQSLQELQKCQIKVSRYQERDRTGPNIVKLDAGKKVLVQAQNEFSSQNAALLEDMPKLHDSRVQYFQPSLEALIKSQVQYTTEALKLYGELSNTLNGQRDYSNQEYDASIQQALSEIKALSITVD</sequence>
<proteinExistence type="predicted"/>
<evidence type="ECO:0000256" key="3">
    <source>
        <dbReference type="ARBA" id="ARBA00022618"/>
    </source>
</evidence>
<dbReference type="PANTHER" id="PTHR47174:SF3">
    <property type="entry name" value="BRIDGING INTEGRATOR 3"/>
    <property type="match status" value="1"/>
</dbReference>
<accession>A0AAN9BSU2</accession>
<evidence type="ECO:0000256" key="8">
    <source>
        <dbReference type="ARBA" id="ARBA00059510"/>
    </source>
</evidence>
<name>A0AAN9BSU2_9CAEN</name>
<gene>
    <name evidence="11" type="ORF">V1264_014499</name>
</gene>
<dbReference type="GO" id="GO:0097320">
    <property type="term" value="P:plasma membrane tubulation"/>
    <property type="evidence" value="ECO:0007669"/>
    <property type="project" value="TreeGrafter"/>
</dbReference>
<evidence type="ECO:0000313" key="12">
    <source>
        <dbReference type="Proteomes" id="UP001374579"/>
    </source>
</evidence>
<keyword evidence="4 9" id="KW-0175">Coiled coil</keyword>
<keyword evidence="2" id="KW-0963">Cytoplasm</keyword>
<dbReference type="GO" id="GO:0008289">
    <property type="term" value="F:lipid binding"/>
    <property type="evidence" value="ECO:0007669"/>
    <property type="project" value="TreeGrafter"/>
</dbReference>
<dbReference type="GO" id="GO:0051301">
    <property type="term" value="P:cell division"/>
    <property type="evidence" value="ECO:0007669"/>
    <property type="project" value="UniProtKB-KW"/>
</dbReference>
<dbReference type="PANTHER" id="PTHR47174">
    <property type="entry name" value="BRIDGING INTEGRATOR 3"/>
    <property type="match status" value="1"/>
</dbReference>
<keyword evidence="5" id="KW-0717">Septation</keyword>
<comment type="subcellular location">
    <subcellularLocation>
        <location evidence="1">Cytoplasm</location>
        <location evidence="1">Cytoskeleton</location>
    </subcellularLocation>
</comment>
<evidence type="ECO:0000259" key="10">
    <source>
        <dbReference type="PROSITE" id="PS51021"/>
    </source>
</evidence>
<dbReference type="FunFam" id="1.20.1270.60:FF:000028">
    <property type="entry name" value="Bridging integrator 3 homolog"/>
    <property type="match status" value="1"/>
</dbReference>
<evidence type="ECO:0000256" key="6">
    <source>
        <dbReference type="ARBA" id="ARBA00023212"/>
    </source>
</evidence>
<organism evidence="11 12">
    <name type="scientific">Littorina saxatilis</name>
    <dbReference type="NCBI Taxonomy" id="31220"/>
    <lineage>
        <taxon>Eukaryota</taxon>
        <taxon>Metazoa</taxon>
        <taxon>Spiralia</taxon>
        <taxon>Lophotrochozoa</taxon>
        <taxon>Mollusca</taxon>
        <taxon>Gastropoda</taxon>
        <taxon>Caenogastropoda</taxon>
        <taxon>Littorinimorpha</taxon>
        <taxon>Littorinoidea</taxon>
        <taxon>Littorinidae</taxon>
        <taxon>Littorina</taxon>
    </lineage>
</organism>
<protein>
    <recommendedName>
        <fullName evidence="10">BAR domain-containing protein</fullName>
    </recommendedName>
</protein>
<dbReference type="AlphaFoldDB" id="A0AAN9BSU2"/>
<dbReference type="PROSITE" id="PS51021">
    <property type="entry name" value="BAR"/>
    <property type="match status" value="1"/>
</dbReference>
<evidence type="ECO:0000256" key="5">
    <source>
        <dbReference type="ARBA" id="ARBA00023210"/>
    </source>
</evidence>
<comment type="caution">
    <text evidence="11">The sequence shown here is derived from an EMBL/GenBank/DDBJ whole genome shotgun (WGS) entry which is preliminary data.</text>
</comment>
<keyword evidence="12" id="KW-1185">Reference proteome</keyword>
<dbReference type="EMBL" id="JBAMIC010000003">
    <property type="protein sequence ID" value="KAK7110661.1"/>
    <property type="molecule type" value="Genomic_DNA"/>
</dbReference>
<reference evidence="11 12" key="1">
    <citation type="submission" date="2024-02" db="EMBL/GenBank/DDBJ databases">
        <title>Chromosome-scale genome assembly of the rough periwinkle Littorina saxatilis.</title>
        <authorList>
            <person name="De Jode A."/>
            <person name="Faria R."/>
            <person name="Formenti G."/>
            <person name="Sims Y."/>
            <person name="Smith T.P."/>
            <person name="Tracey A."/>
            <person name="Wood J.M.D."/>
            <person name="Zagrodzka Z.B."/>
            <person name="Johannesson K."/>
            <person name="Butlin R.K."/>
            <person name="Leder E.H."/>
        </authorList>
    </citation>
    <scope>NUCLEOTIDE SEQUENCE [LARGE SCALE GENOMIC DNA]</scope>
    <source>
        <strain evidence="11">Snail1</strain>
        <tissue evidence="11">Muscle</tissue>
    </source>
</reference>
<evidence type="ECO:0000256" key="2">
    <source>
        <dbReference type="ARBA" id="ARBA00022490"/>
    </source>
</evidence>
<dbReference type="InterPro" id="IPR027267">
    <property type="entry name" value="AH/BAR_dom_sf"/>
</dbReference>
<evidence type="ECO:0000256" key="4">
    <source>
        <dbReference type="ARBA" id="ARBA00023054"/>
    </source>
</evidence>
<keyword evidence="3" id="KW-0132">Cell division</keyword>
<evidence type="ECO:0000256" key="7">
    <source>
        <dbReference type="ARBA" id="ARBA00023306"/>
    </source>
</evidence>
<evidence type="ECO:0000256" key="1">
    <source>
        <dbReference type="ARBA" id="ARBA00004245"/>
    </source>
</evidence>
<dbReference type="SUPFAM" id="SSF103657">
    <property type="entry name" value="BAR/IMD domain-like"/>
    <property type="match status" value="1"/>
</dbReference>
<dbReference type="Pfam" id="PF03114">
    <property type="entry name" value="BAR"/>
    <property type="match status" value="1"/>
</dbReference>
<dbReference type="InterPro" id="IPR004148">
    <property type="entry name" value="BAR_dom"/>
</dbReference>
<comment type="function">
    <text evidence="8">Involved in cytokinesis and septation where it has a role in the localization of F-actin.</text>
</comment>
<dbReference type="GO" id="GO:0015629">
    <property type="term" value="C:actin cytoskeleton"/>
    <property type="evidence" value="ECO:0007669"/>
    <property type="project" value="TreeGrafter"/>
</dbReference>
<dbReference type="Proteomes" id="UP001374579">
    <property type="component" value="Unassembled WGS sequence"/>
</dbReference>
<dbReference type="Gene3D" id="1.20.1270.60">
    <property type="entry name" value="Arfaptin homology (AH) domain/BAR domain"/>
    <property type="match status" value="1"/>
</dbReference>